<dbReference type="AlphaFoldDB" id="A0A087TXJ1"/>
<feature type="domain" description="Endonuclease/exonuclease/phosphatase" evidence="1">
    <location>
        <begin position="13"/>
        <end position="129"/>
    </location>
</feature>
<dbReference type="GO" id="GO:0003824">
    <property type="term" value="F:catalytic activity"/>
    <property type="evidence" value="ECO:0007669"/>
    <property type="project" value="InterPro"/>
</dbReference>
<gene>
    <name evidence="2" type="ORF">X975_24576</name>
</gene>
<dbReference type="InterPro" id="IPR005135">
    <property type="entry name" value="Endo/exonuclease/phosphatase"/>
</dbReference>
<dbReference type="InterPro" id="IPR036691">
    <property type="entry name" value="Endo/exonu/phosph_ase_sf"/>
</dbReference>
<reference evidence="2 3" key="1">
    <citation type="submission" date="2013-11" db="EMBL/GenBank/DDBJ databases">
        <title>Genome sequencing of Stegodyphus mimosarum.</title>
        <authorList>
            <person name="Bechsgaard J."/>
        </authorList>
    </citation>
    <scope>NUCLEOTIDE SEQUENCE [LARGE SCALE GENOMIC DNA]</scope>
</reference>
<evidence type="ECO:0000313" key="2">
    <source>
        <dbReference type="EMBL" id="KFM69830.1"/>
    </source>
</evidence>
<sequence>MTISINCKYEQLLITSIYCSPQEDMGPNLHILENIFSNLRRSQHVITGDFNAHHDMWHYNNTDNRGHTLADFIAPHNLYIHNLSSDTPTFETANGKRWPDLTLSTLSISSKIQEWKVLDDPSHSDHNYISFALIEEIPDLKLRRFLISKQKARQFGRKIFTSLQYAEKLIDKCASPDAVHDITETIIKTIQETAKNPFKLHNNNKNTKTNWWTKELRCEKQHTKALRRKMNSAPEGLKMEIWIKYKQQLANYKKKITEAKLHSWKNYCCNNKETYGQLYKMATSFESMIRKELVHETVEVKGSDEITLKPMASDIDVFDEISGELNPTDLGNHIQNAKRYDNGEIKLKLANKKEVSKLEEAILDKKNLSTKIFTKRERL</sequence>
<dbReference type="Gene3D" id="3.60.10.10">
    <property type="entry name" value="Endonuclease/exonuclease/phosphatase"/>
    <property type="match status" value="1"/>
</dbReference>
<accession>A0A087TXJ1</accession>
<dbReference type="Pfam" id="PF14529">
    <property type="entry name" value="Exo_endo_phos_2"/>
    <property type="match status" value="1"/>
</dbReference>
<dbReference type="SUPFAM" id="SSF56219">
    <property type="entry name" value="DNase I-like"/>
    <property type="match status" value="1"/>
</dbReference>
<dbReference type="EMBL" id="KK117210">
    <property type="protein sequence ID" value="KFM69830.1"/>
    <property type="molecule type" value="Genomic_DNA"/>
</dbReference>
<organism evidence="2 3">
    <name type="scientific">Stegodyphus mimosarum</name>
    <name type="common">African social velvet spider</name>
    <dbReference type="NCBI Taxonomy" id="407821"/>
    <lineage>
        <taxon>Eukaryota</taxon>
        <taxon>Metazoa</taxon>
        <taxon>Ecdysozoa</taxon>
        <taxon>Arthropoda</taxon>
        <taxon>Chelicerata</taxon>
        <taxon>Arachnida</taxon>
        <taxon>Araneae</taxon>
        <taxon>Araneomorphae</taxon>
        <taxon>Entelegynae</taxon>
        <taxon>Eresoidea</taxon>
        <taxon>Eresidae</taxon>
        <taxon>Stegodyphus</taxon>
    </lineage>
</organism>
<evidence type="ECO:0000313" key="3">
    <source>
        <dbReference type="Proteomes" id="UP000054359"/>
    </source>
</evidence>
<protein>
    <submittedName>
        <fullName evidence="2">Retrovirus-related Pol polyprotein from type-1 retrotransposable element R1</fullName>
    </submittedName>
</protein>
<dbReference type="OMA" id="QLVQFAC"/>
<evidence type="ECO:0000259" key="1">
    <source>
        <dbReference type="Pfam" id="PF14529"/>
    </source>
</evidence>
<keyword evidence="3" id="KW-1185">Reference proteome</keyword>
<proteinExistence type="predicted"/>
<dbReference type="OrthoDB" id="6432697at2759"/>
<name>A0A087TXJ1_STEMI</name>
<dbReference type="Proteomes" id="UP000054359">
    <property type="component" value="Unassembled WGS sequence"/>
</dbReference>
<dbReference type="PANTHER" id="PTHR33273:SF4">
    <property type="entry name" value="ENDONUCLEASE_EXONUCLEASE_PHOSPHATASE DOMAIN-CONTAINING PROTEIN"/>
    <property type="match status" value="1"/>
</dbReference>
<dbReference type="PANTHER" id="PTHR33273">
    <property type="entry name" value="DOMAIN-CONTAINING PROTEIN, PUTATIVE-RELATED"/>
    <property type="match status" value="1"/>
</dbReference>
<feature type="non-terminal residue" evidence="2">
    <location>
        <position position="379"/>
    </location>
</feature>